<gene>
    <name evidence="2" type="ORF">I6G67_06420</name>
    <name evidence="3" type="ORF">NCTC10308_01470</name>
</gene>
<evidence type="ECO:0000256" key="1">
    <source>
        <dbReference type="PROSITE-ProRule" id="PRU00339"/>
    </source>
</evidence>
<dbReference type="SMART" id="SM00028">
    <property type="entry name" value="TPR"/>
    <property type="match status" value="2"/>
</dbReference>
<dbReference type="EMBL" id="UFRV01000006">
    <property type="protein sequence ID" value="SUT94499.1"/>
    <property type="molecule type" value="Genomic_DNA"/>
</dbReference>
<dbReference type="InterPro" id="IPR029035">
    <property type="entry name" value="DHS-like_NAD/FAD-binding_dom"/>
</dbReference>
<dbReference type="PROSITE" id="PS50005">
    <property type="entry name" value="TPR"/>
    <property type="match status" value="1"/>
</dbReference>
<name>A0A380U2H4_ACIJO</name>
<reference evidence="2 5" key="2">
    <citation type="submission" date="2020-12" db="EMBL/GenBank/DDBJ databases">
        <title>FDA dAtabase for Regulatory Grade micrObial Sequences (FDA-ARGOS): Supporting development and validation of Infectious Disease Dx tests.</title>
        <authorList>
            <person name="Sproer C."/>
            <person name="Gronow S."/>
            <person name="Severitt S."/>
            <person name="Schroder I."/>
            <person name="Tallon L."/>
            <person name="Sadzewicz L."/>
            <person name="Zhao X."/>
            <person name="Boylan J."/>
            <person name="Ott S."/>
            <person name="Bowen H."/>
            <person name="Vavikolanu K."/>
            <person name="Mehta A."/>
            <person name="Aluvathingal J."/>
            <person name="Nadendla S."/>
            <person name="Lowell S."/>
            <person name="Myers T."/>
            <person name="Yan Y."/>
            <person name="Sichtig H."/>
        </authorList>
    </citation>
    <scope>NUCLEOTIDE SEQUENCE [LARGE SCALE GENOMIC DNA]</scope>
    <source>
        <strain evidence="2 5">FDAARGOS_910</strain>
    </source>
</reference>
<dbReference type="Gene3D" id="3.40.50.1220">
    <property type="entry name" value="TPP-binding domain"/>
    <property type="match status" value="1"/>
</dbReference>
<keyword evidence="3" id="KW-0808">Transferase</keyword>
<dbReference type="Gene3D" id="1.25.40.10">
    <property type="entry name" value="Tetratricopeptide repeat domain"/>
    <property type="match status" value="2"/>
</dbReference>
<evidence type="ECO:0000313" key="3">
    <source>
        <dbReference type="EMBL" id="SUT94499.1"/>
    </source>
</evidence>
<dbReference type="InterPro" id="IPR019734">
    <property type="entry name" value="TPR_rpt"/>
</dbReference>
<protein>
    <submittedName>
        <fullName evidence="3">Predicted O-linked N-acetylglucosamine transferase, SPINDLY family</fullName>
    </submittedName>
    <submittedName>
        <fullName evidence="2">SIR2 family protein</fullName>
    </submittedName>
</protein>
<proteinExistence type="predicted"/>
<evidence type="ECO:0000313" key="2">
    <source>
        <dbReference type="EMBL" id="QPS05073.1"/>
    </source>
</evidence>
<dbReference type="AlphaFoldDB" id="A0A380U2H4"/>
<dbReference type="SUPFAM" id="SSF52467">
    <property type="entry name" value="DHS-like NAD/FAD-binding domain"/>
    <property type="match status" value="1"/>
</dbReference>
<dbReference type="InterPro" id="IPR011990">
    <property type="entry name" value="TPR-like_helical_dom_sf"/>
</dbReference>
<dbReference type="GO" id="GO:0016740">
    <property type="term" value="F:transferase activity"/>
    <property type="evidence" value="ECO:0007669"/>
    <property type="project" value="UniProtKB-KW"/>
</dbReference>
<sequence length="581" mass="66387">MGKLTPHEQKTLIEKHISKAKINWAHIALASLLKEGYIGKVLTFNFDNILNRACSLDNFFPPTYDLKVLSEEYFSAIPNQSIVHLHGQWSGFQLANSDADTSSQANKLKNYIKNTINTSPTLFIGYSGGADAFFKLVEENFIGQHRLFWVDYAKEPNNNVQKFIDANPNHRNFIAEQDADKFLLELAIELKCFPTALFKDPIKHLKVICEYVNNFPLNTFESDIDVLEDTKKTLAIADANKPIITTIKLGELLHAKKFESILNQVKNLDLSLKPISKIVASAHLGKALNFLTKDDDQFQISFDEAIKLEPNFYQAYIEVAFFALQFKTYKYDKKSCDFFEEAFKLKTNIKESEFFEGYAIALTRLAKHEDNEIIFHKALTKYQKAIAIDPNRAVLLGNYSSSLSSLASRKKDVDLFEQALDISKKSIDLKPDSDALLGNYADILASYGECISNENMIDESLLLYQKALKINPENLIIKGNYNVTTTRLAAAKRDEKLFYESIVLLKDHLMDANSRDYNLACLYALYNDPINSKELLLKAEKLNALPSKSYQHLHKDTDLDNVRNEQWFIELMERLKSKEEQ</sequence>
<evidence type="ECO:0000313" key="4">
    <source>
        <dbReference type="Proteomes" id="UP000254227"/>
    </source>
</evidence>
<dbReference type="RefSeq" id="WP_004696405.1">
    <property type="nucleotide sequence ID" value="NZ_CP065666.1"/>
</dbReference>
<dbReference type="SUPFAM" id="SSF48452">
    <property type="entry name" value="TPR-like"/>
    <property type="match status" value="2"/>
</dbReference>
<reference evidence="3 4" key="1">
    <citation type="submission" date="2018-06" db="EMBL/GenBank/DDBJ databases">
        <authorList>
            <consortium name="Pathogen Informatics"/>
            <person name="Doyle S."/>
        </authorList>
    </citation>
    <scope>NUCLEOTIDE SEQUENCE [LARGE SCALE GENOMIC DNA]</scope>
    <source>
        <strain evidence="3 4">NCTC10308</strain>
    </source>
</reference>
<dbReference type="Proteomes" id="UP000254227">
    <property type="component" value="Unassembled WGS sequence"/>
</dbReference>
<dbReference type="Pfam" id="PF13289">
    <property type="entry name" value="SIR2_2"/>
    <property type="match status" value="1"/>
</dbReference>
<evidence type="ECO:0000313" key="5">
    <source>
        <dbReference type="Proteomes" id="UP000595107"/>
    </source>
</evidence>
<accession>A0A380U2H4</accession>
<keyword evidence="1" id="KW-0802">TPR repeat</keyword>
<organism evidence="3 4">
    <name type="scientific">Acinetobacter johnsonii</name>
    <dbReference type="NCBI Taxonomy" id="40214"/>
    <lineage>
        <taxon>Bacteria</taxon>
        <taxon>Pseudomonadati</taxon>
        <taxon>Pseudomonadota</taxon>
        <taxon>Gammaproteobacteria</taxon>
        <taxon>Moraxellales</taxon>
        <taxon>Moraxellaceae</taxon>
        <taxon>Acinetobacter</taxon>
    </lineage>
</organism>
<dbReference type="EMBL" id="CP065666">
    <property type="protein sequence ID" value="QPS05073.1"/>
    <property type="molecule type" value="Genomic_DNA"/>
</dbReference>
<dbReference type="Proteomes" id="UP000595107">
    <property type="component" value="Chromosome"/>
</dbReference>
<feature type="repeat" description="TPR" evidence="1">
    <location>
        <begin position="441"/>
        <end position="474"/>
    </location>
</feature>